<keyword evidence="2" id="KW-0732">Signal</keyword>
<feature type="compositionally biased region" description="Basic and acidic residues" evidence="1">
    <location>
        <begin position="43"/>
        <end position="62"/>
    </location>
</feature>
<keyword evidence="4" id="KW-1185">Reference proteome</keyword>
<reference evidence="3 4" key="1">
    <citation type="submission" date="2019-12" db="EMBL/GenBank/DDBJ databases">
        <title>Hymenobacter sp. HMF4947 Genome sequencing and assembly.</title>
        <authorList>
            <person name="Kang H."/>
            <person name="Cha I."/>
            <person name="Kim H."/>
            <person name="Joh K."/>
        </authorList>
    </citation>
    <scope>NUCLEOTIDE SEQUENCE [LARGE SCALE GENOMIC DNA]</scope>
    <source>
        <strain evidence="3 4">HMF4947</strain>
    </source>
</reference>
<evidence type="ECO:0008006" key="5">
    <source>
        <dbReference type="Google" id="ProtNLM"/>
    </source>
</evidence>
<proteinExistence type="predicted"/>
<dbReference type="Proteomes" id="UP000441336">
    <property type="component" value="Unassembled WGS sequence"/>
</dbReference>
<accession>A0A7K1THP4</accession>
<feature type="region of interest" description="Disordered" evidence="1">
    <location>
        <begin position="19"/>
        <end position="97"/>
    </location>
</feature>
<evidence type="ECO:0000256" key="1">
    <source>
        <dbReference type="SAM" id="MobiDB-lite"/>
    </source>
</evidence>
<evidence type="ECO:0000313" key="3">
    <source>
        <dbReference type="EMBL" id="MVN77872.1"/>
    </source>
</evidence>
<feature type="compositionally biased region" description="Pro residues" evidence="1">
    <location>
        <begin position="78"/>
        <end position="90"/>
    </location>
</feature>
<dbReference type="AlphaFoldDB" id="A0A7K1THP4"/>
<dbReference type="InterPro" id="IPR026950">
    <property type="entry name" value="Caps_assemb_Wzi"/>
</dbReference>
<organism evidence="3 4">
    <name type="scientific">Hymenobacter ginkgonis</name>
    <dbReference type="NCBI Taxonomy" id="2682976"/>
    <lineage>
        <taxon>Bacteria</taxon>
        <taxon>Pseudomonadati</taxon>
        <taxon>Bacteroidota</taxon>
        <taxon>Cytophagia</taxon>
        <taxon>Cytophagales</taxon>
        <taxon>Hymenobacteraceae</taxon>
        <taxon>Hymenobacter</taxon>
    </lineage>
</organism>
<feature type="compositionally biased region" description="Pro residues" evidence="1">
    <location>
        <begin position="21"/>
        <end position="30"/>
    </location>
</feature>
<feature type="chain" id="PRO_5029844547" description="Capsule assembly Wzi family protein" evidence="2">
    <location>
        <begin position="19"/>
        <end position="671"/>
    </location>
</feature>
<protein>
    <recommendedName>
        <fullName evidence="5">Capsule assembly Wzi family protein</fullName>
    </recommendedName>
</protein>
<dbReference type="EMBL" id="WQKZ01000004">
    <property type="protein sequence ID" value="MVN77872.1"/>
    <property type="molecule type" value="Genomic_DNA"/>
</dbReference>
<dbReference type="Pfam" id="PF14052">
    <property type="entry name" value="Caps_assemb_Wzi"/>
    <property type="match status" value="1"/>
</dbReference>
<feature type="signal peptide" evidence="2">
    <location>
        <begin position="1"/>
        <end position="18"/>
    </location>
</feature>
<dbReference type="InterPro" id="IPR038636">
    <property type="entry name" value="Wzi_sf"/>
</dbReference>
<comment type="caution">
    <text evidence="3">The sequence shown here is derived from an EMBL/GenBank/DDBJ whole genome shotgun (WGS) entry which is preliminary data.</text>
</comment>
<gene>
    <name evidence="3" type="ORF">GO988_16195</name>
</gene>
<dbReference type="Gene3D" id="2.40.160.130">
    <property type="entry name" value="Capsule assembly protein Wzi"/>
    <property type="match status" value="1"/>
</dbReference>
<evidence type="ECO:0000256" key="2">
    <source>
        <dbReference type="SAM" id="SignalP"/>
    </source>
</evidence>
<sequence>MKYYLLPSLLLLAGRVSAQTPTPPATPPQPGSANWYIFNQPLPEEKTKEEKKQLKEIREVKSAETSAPAAPAPVAAPASPPASPATPALPTPRSRREARSYQYQGALYVPLDPNTYRLIDRYAIKYGPDSLQDPHTSARPYTRAAAAHLGERLLGGDSLLYSQGSLSRADRFNAQYLLKDSWMFSATGDSLNASQRPFLTYFYRDQTDLYHVETKDFVFRLNPVLLLQGGKDSGEGSLSGLRYVNTRGASFEGLIDQRLGFYGFFADNQEAVPGWVQQRMTRDNLSGAPVAPHEGYTKPFKTSGTAYDFFTARGGITFAATKHINIQFAHDRNFIGNGYRSLILSDYSAPYFFLKFNTRVWKFNYQNIFAELTAQRENADQVYPKKYLALHHLSFDVTNNFNIGVFESEVSGGPGRGLEIQYLNPVIFYRAIEQQVGSADNALLGLDFKWNIQHRGQLYGQLVLDEFKIKEILAGNGWWANKQAVQLGGKLLDVAGVRNLDLQLEFNYIRPFTYEHENIYTSYQHYQQPLAHPMGANLTEVLAVVSYQPLPRLNLVAKGFYTVQGVDAQTPNGTNNYSGSNVLLSYNTRPLDATGQMVEYGYRVGSGDKNRLFHADFTASYQPRLNLFLDATLIARHQTLDQPTYYGAVSGNEVYASLALRWNIAQRLHEF</sequence>
<name>A0A7K1THP4_9BACT</name>
<feature type="compositionally biased region" description="Low complexity" evidence="1">
    <location>
        <begin position="65"/>
        <end position="77"/>
    </location>
</feature>
<dbReference type="RefSeq" id="WP_157567436.1">
    <property type="nucleotide sequence ID" value="NZ_WQKZ01000004.1"/>
</dbReference>
<evidence type="ECO:0000313" key="4">
    <source>
        <dbReference type="Proteomes" id="UP000441336"/>
    </source>
</evidence>